<evidence type="ECO:0008006" key="4">
    <source>
        <dbReference type="Google" id="ProtNLM"/>
    </source>
</evidence>
<reference evidence="2 3" key="2">
    <citation type="submission" date="2020-04" db="EMBL/GenBank/DDBJ databases">
        <authorList>
            <person name="Fomenkov A."/>
            <person name="Anton B.P."/>
            <person name="Roberts R.J."/>
        </authorList>
    </citation>
    <scope>NUCLEOTIDE SEQUENCE [LARGE SCALE GENOMIC DNA]</scope>
    <source>
        <strain evidence="2 3">NEB122</strain>
    </source>
</reference>
<feature type="chain" id="PRO_5030721954" description="Lipoprotein" evidence="1">
    <location>
        <begin position="31"/>
        <end position="164"/>
    </location>
</feature>
<dbReference type="Proteomes" id="UP000503498">
    <property type="component" value="Chromosome"/>
</dbReference>
<feature type="signal peptide" evidence="1">
    <location>
        <begin position="1"/>
        <end position="30"/>
    </location>
</feature>
<proteinExistence type="predicted"/>
<sequence>MTAQRKFKRKEILRCMSLFAVAWSAGCSNASPPTSVRVDSFANKWAYATGCGSGHFLSIDLKQQEAHVTGEWSEGTNARGGGGKLEGEVRSGKLYVRYCSDDGEAGYAACPNFSGEEDYFVLDKGSLVRYQKFGDAYKRDVVLHRDVEGKQIQSETCADTGSDS</sequence>
<dbReference type="RefSeq" id="WP_169707649.1">
    <property type="nucleotide sequence ID" value="NZ_CP051651.1"/>
</dbReference>
<keyword evidence="1" id="KW-0732">Signal</keyword>
<dbReference type="PROSITE" id="PS51257">
    <property type="entry name" value="PROKAR_LIPOPROTEIN"/>
    <property type="match status" value="1"/>
</dbReference>
<protein>
    <recommendedName>
        <fullName evidence="4">Lipoprotein</fullName>
    </recommendedName>
</protein>
<dbReference type="AlphaFoldDB" id="A0A7Z2VDC5"/>
<dbReference type="EMBL" id="CP051651">
    <property type="protein sequence ID" value="QJD69512.1"/>
    <property type="molecule type" value="Genomic_DNA"/>
</dbReference>
<evidence type="ECO:0000256" key="1">
    <source>
        <dbReference type="SAM" id="SignalP"/>
    </source>
</evidence>
<name>A0A7Z2VDC5_XANCA</name>
<reference evidence="2 3" key="1">
    <citation type="submission" date="2020-04" db="EMBL/GenBank/DDBJ databases">
        <title>Genome-Wide Identification of 5-Methylcytosine Sites in Bacterial Genomes By High-Throughput Sequencing of MspJI Restriction Fragments.</title>
        <authorList>
            <person name="Wu V."/>
        </authorList>
    </citation>
    <scope>NUCLEOTIDE SEQUENCE [LARGE SCALE GENOMIC DNA]</scope>
    <source>
        <strain evidence="2 3">NEB122</strain>
    </source>
</reference>
<evidence type="ECO:0000313" key="2">
    <source>
        <dbReference type="EMBL" id="QJD69512.1"/>
    </source>
</evidence>
<evidence type="ECO:0000313" key="3">
    <source>
        <dbReference type="Proteomes" id="UP000503498"/>
    </source>
</evidence>
<gene>
    <name evidence="2" type="ORF">HG421_18640</name>
</gene>
<organism evidence="2 3">
    <name type="scientific">Xanthomonas campestris pv. badrii</name>
    <dbReference type="NCBI Taxonomy" id="149696"/>
    <lineage>
        <taxon>Bacteria</taxon>
        <taxon>Pseudomonadati</taxon>
        <taxon>Pseudomonadota</taxon>
        <taxon>Gammaproteobacteria</taxon>
        <taxon>Lysobacterales</taxon>
        <taxon>Lysobacteraceae</taxon>
        <taxon>Xanthomonas</taxon>
    </lineage>
</organism>
<accession>A0A7Z2VDC5</accession>